<gene>
    <name evidence="8" type="ORF">ACIBP4_23835</name>
</gene>
<dbReference type="CDD" id="cd17535">
    <property type="entry name" value="REC_NarL-like"/>
    <property type="match status" value="1"/>
</dbReference>
<name>A0ABW7ZR64_9ACTN</name>
<dbReference type="InterPro" id="IPR016032">
    <property type="entry name" value="Sig_transdc_resp-reg_C-effctor"/>
</dbReference>
<dbReference type="Gene3D" id="3.40.50.2300">
    <property type="match status" value="1"/>
</dbReference>
<dbReference type="SMART" id="SM00448">
    <property type="entry name" value="REC"/>
    <property type="match status" value="1"/>
</dbReference>
<dbReference type="Proteomes" id="UP001612812">
    <property type="component" value="Unassembled WGS sequence"/>
</dbReference>
<evidence type="ECO:0000256" key="3">
    <source>
        <dbReference type="ARBA" id="ARBA00023125"/>
    </source>
</evidence>
<dbReference type="PRINTS" id="PR00038">
    <property type="entry name" value="HTHLUXR"/>
</dbReference>
<keyword evidence="4" id="KW-0804">Transcription</keyword>
<dbReference type="InterPro" id="IPR000792">
    <property type="entry name" value="Tscrpt_reg_LuxR_C"/>
</dbReference>
<accession>A0ABW7ZR64</accession>
<dbReference type="PANTHER" id="PTHR43214">
    <property type="entry name" value="TWO-COMPONENT RESPONSE REGULATOR"/>
    <property type="match status" value="1"/>
</dbReference>
<reference evidence="8 9" key="1">
    <citation type="submission" date="2024-10" db="EMBL/GenBank/DDBJ databases">
        <title>The Natural Products Discovery Center: Release of the First 8490 Sequenced Strains for Exploring Actinobacteria Biosynthetic Diversity.</title>
        <authorList>
            <person name="Kalkreuter E."/>
            <person name="Kautsar S.A."/>
            <person name="Yang D."/>
            <person name="Bader C.D."/>
            <person name="Teijaro C.N."/>
            <person name="Fluegel L."/>
            <person name="Davis C.M."/>
            <person name="Simpson J.R."/>
            <person name="Lauterbach L."/>
            <person name="Steele A.D."/>
            <person name="Gui C."/>
            <person name="Meng S."/>
            <person name="Li G."/>
            <person name="Viehrig K."/>
            <person name="Ye F."/>
            <person name="Su P."/>
            <person name="Kiefer A.F."/>
            <person name="Nichols A."/>
            <person name="Cepeda A.J."/>
            <person name="Yan W."/>
            <person name="Fan B."/>
            <person name="Jiang Y."/>
            <person name="Adhikari A."/>
            <person name="Zheng C.-J."/>
            <person name="Schuster L."/>
            <person name="Cowan T.M."/>
            <person name="Smanski M.J."/>
            <person name="Chevrette M.G."/>
            <person name="De Carvalho L.P.S."/>
            <person name="Shen B."/>
        </authorList>
    </citation>
    <scope>NUCLEOTIDE SEQUENCE [LARGE SCALE GENOMIC DNA]</scope>
    <source>
        <strain evidence="8 9">NPDC049845</strain>
    </source>
</reference>
<dbReference type="InterPro" id="IPR001789">
    <property type="entry name" value="Sig_transdc_resp-reg_receiver"/>
</dbReference>
<dbReference type="PROSITE" id="PS50110">
    <property type="entry name" value="RESPONSE_REGULATORY"/>
    <property type="match status" value="1"/>
</dbReference>
<feature type="domain" description="Response regulatory" evidence="7">
    <location>
        <begin position="9"/>
        <end position="127"/>
    </location>
</feature>
<dbReference type="InterPro" id="IPR058245">
    <property type="entry name" value="NreC/VraR/RcsB-like_REC"/>
</dbReference>
<dbReference type="SUPFAM" id="SSF46894">
    <property type="entry name" value="C-terminal effector domain of the bipartite response regulators"/>
    <property type="match status" value="1"/>
</dbReference>
<dbReference type="PROSITE" id="PS50043">
    <property type="entry name" value="HTH_LUXR_2"/>
    <property type="match status" value="1"/>
</dbReference>
<dbReference type="RefSeq" id="WP_396770787.1">
    <property type="nucleotide sequence ID" value="NZ_JBITLA010000012.1"/>
</dbReference>
<organism evidence="8 9">
    <name type="scientific">Micromonospora maritima</name>
    <dbReference type="NCBI Taxonomy" id="986711"/>
    <lineage>
        <taxon>Bacteria</taxon>
        <taxon>Bacillati</taxon>
        <taxon>Actinomycetota</taxon>
        <taxon>Actinomycetes</taxon>
        <taxon>Micromonosporales</taxon>
        <taxon>Micromonosporaceae</taxon>
        <taxon>Micromonospora</taxon>
    </lineage>
</organism>
<keyword evidence="3" id="KW-0238">DNA-binding</keyword>
<keyword evidence="9" id="KW-1185">Reference proteome</keyword>
<evidence type="ECO:0000313" key="8">
    <source>
        <dbReference type="EMBL" id="MFI7265316.1"/>
    </source>
</evidence>
<feature type="domain" description="HTH luxR-type" evidence="6">
    <location>
        <begin position="155"/>
        <end position="220"/>
    </location>
</feature>
<dbReference type="Pfam" id="PF00072">
    <property type="entry name" value="Response_reg"/>
    <property type="match status" value="1"/>
</dbReference>
<feature type="modified residue" description="4-aspartylphosphate" evidence="5">
    <location>
        <position position="60"/>
    </location>
</feature>
<dbReference type="InterPro" id="IPR011006">
    <property type="entry name" value="CheY-like_superfamily"/>
</dbReference>
<dbReference type="SMART" id="SM00421">
    <property type="entry name" value="HTH_LUXR"/>
    <property type="match status" value="1"/>
</dbReference>
<proteinExistence type="predicted"/>
<evidence type="ECO:0000256" key="2">
    <source>
        <dbReference type="ARBA" id="ARBA00023015"/>
    </source>
</evidence>
<evidence type="ECO:0000256" key="5">
    <source>
        <dbReference type="PROSITE-ProRule" id="PRU00169"/>
    </source>
</evidence>
<dbReference type="InterPro" id="IPR039420">
    <property type="entry name" value="WalR-like"/>
</dbReference>
<evidence type="ECO:0000256" key="4">
    <source>
        <dbReference type="ARBA" id="ARBA00023163"/>
    </source>
</evidence>
<evidence type="ECO:0000259" key="7">
    <source>
        <dbReference type="PROSITE" id="PS50110"/>
    </source>
</evidence>
<keyword evidence="2" id="KW-0805">Transcription regulation</keyword>
<comment type="caution">
    <text evidence="8">The sequence shown here is derived from an EMBL/GenBank/DDBJ whole genome shotgun (WGS) entry which is preliminary data.</text>
</comment>
<evidence type="ECO:0000259" key="6">
    <source>
        <dbReference type="PROSITE" id="PS50043"/>
    </source>
</evidence>
<keyword evidence="1 5" id="KW-0597">Phosphoprotein</keyword>
<evidence type="ECO:0000256" key="1">
    <source>
        <dbReference type="ARBA" id="ARBA00022553"/>
    </source>
</evidence>
<evidence type="ECO:0000313" key="9">
    <source>
        <dbReference type="Proteomes" id="UP001612812"/>
    </source>
</evidence>
<dbReference type="PROSITE" id="PS00622">
    <property type="entry name" value="HTH_LUXR_1"/>
    <property type="match status" value="1"/>
</dbReference>
<protein>
    <submittedName>
        <fullName evidence="8">Response regulator</fullName>
    </submittedName>
</protein>
<dbReference type="EMBL" id="JBITLE010000011">
    <property type="protein sequence ID" value="MFI7265316.1"/>
    <property type="molecule type" value="Genomic_DNA"/>
</dbReference>
<sequence length="227" mass="24065">MTVPTPDVRVLLADDHPLIRESFRTLLDVSPGFTVVGEAGTGTEAVRLARLVRPDVVLMDVRMPGMDGIEATRRIGADPDTASVRVLILTTFDLDEYVYAALAAGASGFLVKDATAADLLAAVRVVAAGDALLAPGVTRRLIGAFARQAPGGSGDRPTLAGVTEREREVLTLIARGLNNAEIAQRLHVTVGTVKTHIGRLLAKLAARDRAQLVITAYETGLVTPERR</sequence>
<dbReference type="CDD" id="cd06170">
    <property type="entry name" value="LuxR_C_like"/>
    <property type="match status" value="1"/>
</dbReference>
<dbReference type="Pfam" id="PF00196">
    <property type="entry name" value="GerE"/>
    <property type="match status" value="1"/>
</dbReference>
<dbReference type="PANTHER" id="PTHR43214:SF24">
    <property type="entry name" value="TRANSCRIPTIONAL REGULATORY PROTEIN NARL-RELATED"/>
    <property type="match status" value="1"/>
</dbReference>
<dbReference type="SUPFAM" id="SSF52172">
    <property type="entry name" value="CheY-like"/>
    <property type="match status" value="1"/>
</dbReference>